<feature type="signal peptide" evidence="1">
    <location>
        <begin position="1"/>
        <end position="31"/>
    </location>
</feature>
<dbReference type="EMBL" id="PIPK01000002">
    <property type="protein sequence ID" value="RUO27638.1"/>
    <property type="molecule type" value="Genomic_DNA"/>
</dbReference>
<gene>
    <name evidence="2" type="ORF">B0I24_103217</name>
    <name evidence="3" type="ORF">CWE07_03175</name>
</gene>
<protein>
    <submittedName>
        <fullName evidence="2">Amino acid ABC transporter substrate-binding protein (PAAT family)</fullName>
    </submittedName>
</protein>
<evidence type="ECO:0000313" key="5">
    <source>
        <dbReference type="Proteomes" id="UP000287865"/>
    </source>
</evidence>
<dbReference type="AlphaFoldDB" id="A0A327X030"/>
<reference evidence="3 5" key="1">
    <citation type="journal article" date="2018" name="Front. Microbiol.">
        <title>Genome-Based Analysis Reveals the Taxonomy and Diversity of the Family Idiomarinaceae.</title>
        <authorList>
            <person name="Liu Y."/>
            <person name="Lai Q."/>
            <person name="Shao Z."/>
        </authorList>
    </citation>
    <scope>NUCLEOTIDE SEQUENCE [LARGE SCALE GENOMIC DNA]</scope>
    <source>
        <strain evidence="3 5">CF12-14</strain>
    </source>
</reference>
<sequence>MQGRVVHTIFYLAVVGWLSLSFTAFVSSAQAHTPAQQTNSDAEVIHVAAYEFPPYYSSHLSEHLLGGLLDYLNAQQQQYIFNLVEIRSTARYQQVSAEGCCSVIFFQAPEWGWQQNDQVVRGPRLSRGADLYVALKPPSEVIANDPLIGGLRGYHYQFTDFQHDSELLEYEHRMYLADNHFTLVNMLQRERLDLVMVSEEFLGMLAALQPQKVDLAELQTEVDLSYHTYLLAHQSQQALLDWLEGQLTTMHQSGELSALFERFGVGEHLDYVPRQRDMD</sequence>
<evidence type="ECO:0000313" key="3">
    <source>
        <dbReference type="EMBL" id="RUO27638.1"/>
    </source>
</evidence>
<comment type="caution">
    <text evidence="2">The sequence shown here is derived from an EMBL/GenBank/DDBJ whole genome shotgun (WGS) entry which is preliminary data.</text>
</comment>
<evidence type="ECO:0000313" key="2">
    <source>
        <dbReference type="EMBL" id="RAJ99217.1"/>
    </source>
</evidence>
<feature type="chain" id="PRO_5016334692" evidence="1">
    <location>
        <begin position="32"/>
        <end position="279"/>
    </location>
</feature>
<dbReference type="SUPFAM" id="SSF53850">
    <property type="entry name" value="Periplasmic binding protein-like II"/>
    <property type="match status" value="1"/>
</dbReference>
<dbReference type="EMBL" id="QLMD01000003">
    <property type="protein sequence ID" value="RAJ99217.1"/>
    <property type="molecule type" value="Genomic_DNA"/>
</dbReference>
<keyword evidence="5" id="KW-1185">Reference proteome</keyword>
<accession>A0A327X030</accession>
<dbReference type="RefSeq" id="WP_111568821.1">
    <property type="nucleotide sequence ID" value="NZ_PIPK01000002.1"/>
</dbReference>
<organism evidence="2 4">
    <name type="scientific">Aliidiomarina maris</name>
    <dbReference type="NCBI Taxonomy" id="531312"/>
    <lineage>
        <taxon>Bacteria</taxon>
        <taxon>Pseudomonadati</taxon>
        <taxon>Pseudomonadota</taxon>
        <taxon>Gammaproteobacteria</taxon>
        <taxon>Alteromonadales</taxon>
        <taxon>Idiomarinaceae</taxon>
        <taxon>Aliidiomarina</taxon>
    </lineage>
</organism>
<name>A0A327X030_9GAMM</name>
<evidence type="ECO:0000313" key="4">
    <source>
        <dbReference type="Proteomes" id="UP000249203"/>
    </source>
</evidence>
<dbReference type="Proteomes" id="UP000287865">
    <property type="component" value="Unassembled WGS sequence"/>
</dbReference>
<reference evidence="2 4" key="2">
    <citation type="submission" date="2018-06" db="EMBL/GenBank/DDBJ databases">
        <title>Genomic Encyclopedia of Type Strains, Phase III (KMG-III): the genomes of soil and plant-associated and newly described type strains.</title>
        <authorList>
            <person name="Whitman W."/>
        </authorList>
    </citation>
    <scope>NUCLEOTIDE SEQUENCE [LARGE SCALE GENOMIC DNA]</scope>
    <source>
        <strain evidence="2 4">CGMCC 1.15366</strain>
    </source>
</reference>
<dbReference type="Proteomes" id="UP000249203">
    <property type="component" value="Unassembled WGS sequence"/>
</dbReference>
<dbReference type="OrthoDB" id="8747607at2"/>
<evidence type="ECO:0000256" key="1">
    <source>
        <dbReference type="SAM" id="SignalP"/>
    </source>
</evidence>
<proteinExistence type="predicted"/>
<keyword evidence="1" id="KW-0732">Signal</keyword>